<protein>
    <recommendedName>
        <fullName evidence="18">Sodium/potassium-transporting ATPase subunit beta</fullName>
    </recommendedName>
</protein>
<keyword evidence="14" id="KW-1015">Disulfide bond</keyword>
<dbReference type="InterPro" id="IPR000402">
    <property type="entry name" value="Na/K_ATPase_sub_beta"/>
</dbReference>
<organism evidence="19 20">
    <name type="scientific">Varanus komodoensis</name>
    <name type="common">Komodo dragon</name>
    <dbReference type="NCBI Taxonomy" id="61221"/>
    <lineage>
        <taxon>Eukaryota</taxon>
        <taxon>Metazoa</taxon>
        <taxon>Chordata</taxon>
        <taxon>Craniata</taxon>
        <taxon>Vertebrata</taxon>
        <taxon>Euteleostomi</taxon>
        <taxon>Lepidosauria</taxon>
        <taxon>Squamata</taxon>
        <taxon>Bifurcata</taxon>
        <taxon>Unidentata</taxon>
        <taxon>Episquamata</taxon>
        <taxon>Toxicofera</taxon>
        <taxon>Anguimorpha</taxon>
        <taxon>Paleoanguimorpha</taxon>
        <taxon>Varanoidea</taxon>
        <taxon>Varanidae</taxon>
        <taxon>Varanus</taxon>
    </lineage>
</organism>
<dbReference type="GO" id="GO:0005890">
    <property type="term" value="C:sodium:potassium-exchanging ATPase complex"/>
    <property type="evidence" value="ECO:0007669"/>
    <property type="project" value="InterPro"/>
</dbReference>
<reference evidence="19" key="2">
    <citation type="submission" date="2025-09" db="UniProtKB">
        <authorList>
            <consortium name="Ensembl"/>
        </authorList>
    </citation>
    <scope>IDENTIFICATION</scope>
</reference>
<evidence type="ECO:0000256" key="4">
    <source>
        <dbReference type="ARBA" id="ARBA00022475"/>
    </source>
</evidence>
<dbReference type="PANTHER" id="PTHR11523:SF11">
    <property type="entry name" value="POTASSIUM-TRANSPORTING ATPASE SUBUNIT BETA"/>
    <property type="match status" value="1"/>
</dbReference>
<comment type="subunit">
    <text evidence="17">The ATPase pump is composed of two subunits: alpha (catalytic) and beta (regulatory). Interacts with alpha subunit ATP12A; this interaction is required for the formation of a functionally active pump and targeting at the plasma membrane. Interacts (via N-terminus) with alpha subunit ATP4A (via the P-domain).</text>
</comment>
<dbReference type="GO" id="GO:1902600">
    <property type="term" value="P:proton transmembrane transport"/>
    <property type="evidence" value="ECO:0007669"/>
    <property type="project" value="UniProtKB-KW"/>
</dbReference>
<keyword evidence="4" id="KW-1003">Cell membrane</keyword>
<dbReference type="PANTHER" id="PTHR11523">
    <property type="entry name" value="SODIUM/POTASSIUM-DEPENDENT ATPASE BETA SUBUNIT"/>
    <property type="match status" value="1"/>
</dbReference>
<evidence type="ECO:0000256" key="11">
    <source>
        <dbReference type="ARBA" id="ARBA00022989"/>
    </source>
</evidence>
<dbReference type="PROSITE" id="PS00391">
    <property type="entry name" value="ATPASE_NA_K_BETA_2"/>
    <property type="match status" value="1"/>
</dbReference>
<name>A0A8D2KZ37_VARKO</name>
<keyword evidence="12 18" id="KW-0406">Ion transport</keyword>
<dbReference type="GO" id="GO:0001671">
    <property type="term" value="F:ATPase activator activity"/>
    <property type="evidence" value="ECO:0007669"/>
    <property type="project" value="TreeGrafter"/>
</dbReference>
<keyword evidence="5" id="KW-0633">Potassium transport</keyword>
<evidence type="ECO:0000256" key="13">
    <source>
        <dbReference type="ARBA" id="ARBA00023136"/>
    </source>
</evidence>
<evidence type="ECO:0000256" key="10">
    <source>
        <dbReference type="ARBA" id="ARBA00022968"/>
    </source>
</evidence>
<proteinExistence type="inferred from homology"/>
<comment type="subcellular location">
    <subcellularLocation>
        <location evidence="1">Apical cell membrane</location>
        <topology evidence="1">Single-pass type II membrane protein</topology>
    </subcellularLocation>
    <subcellularLocation>
        <location evidence="18">Membrane</location>
    </subcellularLocation>
</comment>
<keyword evidence="20" id="KW-1185">Reference proteome</keyword>
<keyword evidence="13 18" id="KW-0472">Membrane</keyword>
<dbReference type="GO" id="GO:1990573">
    <property type="term" value="P:potassium ion import across plasma membrane"/>
    <property type="evidence" value="ECO:0007669"/>
    <property type="project" value="TreeGrafter"/>
</dbReference>
<dbReference type="AlphaFoldDB" id="A0A8D2KZ37"/>
<dbReference type="GO" id="GO:0016324">
    <property type="term" value="C:apical plasma membrane"/>
    <property type="evidence" value="ECO:0007669"/>
    <property type="project" value="UniProtKB-SubCell"/>
</dbReference>
<reference evidence="19" key="1">
    <citation type="submission" date="2025-08" db="UniProtKB">
        <authorList>
            <consortium name="Ensembl"/>
        </authorList>
    </citation>
    <scope>IDENTIFICATION</scope>
</reference>
<dbReference type="Gene3D" id="2.60.40.1660">
    <property type="entry name" value="Na, k-atpase alpha subunit"/>
    <property type="match status" value="1"/>
</dbReference>
<comment type="function">
    <text evidence="18">This is the non-catalytic component of the active enzyme, which catalyzes the hydrolysis of ATP coupled with the exchange of Na(+) and K(+) ions across the plasma membrane.</text>
</comment>
<keyword evidence="15" id="KW-0325">Glycoprotein</keyword>
<dbReference type="PROSITE" id="PS00390">
    <property type="entry name" value="ATPASE_NA_K_BETA_1"/>
    <property type="match status" value="1"/>
</dbReference>
<evidence type="ECO:0000256" key="9">
    <source>
        <dbReference type="ARBA" id="ARBA00022958"/>
    </source>
</evidence>
<evidence type="ECO:0000256" key="8">
    <source>
        <dbReference type="ARBA" id="ARBA00022889"/>
    </source>
</evidence>
<evidence type="ECO:0000313" key="20">
    <source>
        <dbReference type="Proteomes" id="UP000694545"/>
    </source>
</evidence>
<dbReference type="FunFam" id="1.20.5.170:FF:000061">
    <property type="entry name" value="Sodium/potassium-transporting ATPase subunit beta"/>
    <property type="match status" value="1"/>
</dbReference>
<dbReference type="GO" id="GO:0007155">
    <property type="term" value="P:cell adhesion"/>
    <property type="evidence" value="ECO:0007669"/>
    <property type="project" value="UniProtKB-KW"/>
</dbReference>
<evidence type="ECO:0000256" key="3">
    <source>
        <dbReference type="ARBA" id="ARBA00022448"/>
    </source>
</evidence>
<evidence type="ECO:0000256" key="7">
    <source>
        <dbReference type="ARBA" id="ARBA00022781"/>
    </source>
</evidence>
<comment type="function">
    <text evidence="16">The beta subunit of the gastric H(+)/K(+) ATPase pump which transports H(+) ions in exchange for K(+) ions across the apical membrane of parietal cells. Plays a structural and regulatory role in the assembly and membrane targeting of a functionally active pump. Within a transport cycle, the transfer of a H(+) ion across the membrane is coupled to ATP hydrolysis and is associated with a transient phosphorylation of the alpha subunit that shifts the pump conformation from inward-facing (E1) to outward-facing state (E2). Interacts with the phosphorylation domain of the alpha subunit and functions as a ratchet, stabilizing the lumenal-open E2 conformation and preventing the reverse reaction of the transport cycle.</text>
</comment>
<evidence type="ECO:0000256" key="5">
    <source>
        <dbReference type="ARBA" id="ARBA00022538"/>
    </source>
</evidence>
<dbReference type="Gene3D" id="1.20.5.170">
    <property type="match status" value="1"/>
</dbReference>
<dbReference type="GO" id="GO:0036376">
    <property type="term" value="P:sodium ion export across plasma membrane"/>
    <property type="evidence" value="ECO:0007669"/>
    <property type="project" value="TreeGrafter"/>
</dbReference>
<feature type="transmembrane region" description="Helical" evidence="18">
    <location>
        <begin position="37"/>
        <end position="60"/>
    </location>
</feature>
<keyword evidence="7" id="KW-0375">Hydrogen ion transport</keyword>
<evidence type="ECO:0000256" key="2">
    <source>
        <dbReference type="ARBA" id="ARBA00005876"/>
    </source>
</evidence>
<dbReference type="Ensembl" id="ENSVKKT00000014694.1">
    <property type="protein sequence ID" value="ENSVKKP00000014345.1"/>
    <property type="gene ID" value="ENSVKKG00000009866.1"/>
</dbReference>
<keyword evidence="10" id="KW-0735">Signal-anchor</keyword>
<gene>
    <name evidence="19" type="primary">ATP4B</name>
</gene>
<evidence type="ECO:0000313" key="19">
    <source>
        <dbReference type="Ensembl" id="ENSVKKP00000014345.1"/>
    </source>
</evidence>
<evidence type="ECO:0000256" key="6">
    <source>
        <dbReference type="ARBA" id="ARBA00022692"/>
    </source>
</evidence>
<dbReference type="InterPro" id="IPR038702">
    <property type="entry name" value="Na/K_ATPase_sub_beta_sf"/>
</dbReference>
<dbReference type="FunFam" id="2.60.40.1660:FF:000006">
    <property type="entry name" value="Sodium/potassium-transporting ATPase subunit beta"/>
    <property type="match status" value="1"/>
</dbReference>
<comment type="similarity">
    <text evidence="2 18">Belongs to the X(+)/potassium ATPases subunit beta family.</text>
</comment>
<dbReference type="GO" id="GO:0030007">
    <property type="term" value="P:intracellular potassium ion homeostasis"/>
    <property type="evidence" value="ECO:0007669"/>
    <property type="project" value="TreeGrafter"/>
</dbReference>
<dbReference type="GO" id="GO:0006883">
    <property type="term" value="P:intracellular sodium ion homeostasis"/>
    <property type="evidence" value="ECO:0007669"/>
    <property type="project" value="TreeGrafter"/>
</dbReference>
<evidence type="ECO:0000256" key="12">
    <source>
        <dbReference type="ARBA" id="ARBA00023065"/>
    </source>
</evidence>
<dbReference type="OMA" id="APRVNCT"/>
<keyword evidence="6 18" id="KW-0812">Transmembrane</keyword>
<dbReference type="Pfam" id="PF00287">
    <property type="entry name" value="Na_K-ATPase"/>
    <property type="match status" value="1"/>
</dbReference>
<evidence type="ECO:0000256" key="1">
    <source>
        <dbReference type="ARBA" id="ARBA00004655"/>
    </source>
</evidence>
<sequence length="288" mass="33082">MATMNEKKTCSQRMENFQHFMWNPDTGQFMGRTLINWVWIVLYYFAFYVVMVGLFALSLYSLMRTMNPYTPDYQDQLKSPGVTLRPDVYGEKGLEIYYNASDRDSWIRYVKILETFLSAYNETAQQDNINCSEISGYFKQKQFDGPQNTKYSCKFPEELLGNCSGAVDSTFGFPEGSPCLIIKMNRIINTFPGKGTAPKVNCTRLDDTSPLDIQYYPVNGTFNLHYFPYYGCKAQPTYRNPLVAVKFLNIPKNTDVSMVCRVVGAGITSDNPHDPYEGKVEFKIRIQN</sequence>
<dbReference type="NCBIfam" id="TIGR01107">
    <property type="entry name" value="Na_K_ATPase_bet"/>
    <property type="match status" value="1"/>
</dbReference>
<keyword evidence="8" id="KW-0130">Cell adhesion</keyword>
<keyword evidence="3 18" id="KW-0813">Transport</keyword>
<evidence type="ECO:0000256" key="18">
    <source>
        <dbReference type="RuleBase" id="RU362099"/>
    </source>
</evidence>
<accession>A0A8D2KZ37</accession>
<evidence type="ECO:0000256" key="14">
    <source>
        <dbReference type="ARBA" id="ARBA00023157"/>
    </source>
</evidence>
<dbReference type="Proteomes" id="UP000694545">
    <property type="component" value="Unplaced"/>
</dbReference>
<evidence type="ECO:0000256" key="16">
    <source>
        <dbReference type="ARBA" id="ARBA00046158"/>
    </source>
</evidence>
<keyword evidence="9" id="KW-0630">Potassium</keyword>
<keyword evidence="11 18" id="KW-1133">Transmembrane helix</keyword>
<evidence type="ECO:0000256" key="15">
    <source>
        <dbReference type="ARBA" id="ARBA00023180"/>
    </source>
</evidence>
<evidence type="ECO:0000256" key="17">
    <source>
        <dbReference type="ARBA" id="ARBA00047115"/>
    </source>
</evidence>